<dbReference type="AlphaFoldDB" id="A0A3A9IYF2"/>
<gene>
    <name evidence="1" type="ORF">D6R50_05380</name>
</gene>
<evidence type="ECO:0000313" key="1">
    <source>
        <dbReference type="EMBL" id="RKJ92004.1"/>
    </source>
</evidence>
<name>A0A3A9IYF2_AERVE</name>
<evidence type="ECO:0000313" key="2">
    <source>
        <dbReference type="Proteomes" id="UP000281725"/>
    </source>
</evidence>
<sequence length="386" mass="44101">MNLSNLAREARSALQLLSGTTTTHQQTLELLAAALGFGSYAALTHRSIVLVDADVQETPMSTNIERVQERAKDILGQEIPAHIIVDIMRQHRVHVLTLLEEDEVNKDENPAYIPAYALHQLARLAPLIDHPNGENYEVVDSLVKQVRRIAEREYIPALLVALSDHLSMPLQEPEAYLDFATLERRDEAYRLYLGGAELHGEQLQIAKSEAYARWRKGMRIDLLLDAIALDDEDAENLLADWIRHDDQGVNLKYISGRNLALVAPMLMESSYHDDAVQAWLAATKHNGIKHRLVSSCYQHDLLYRATVNTYFSRLFSDNRWRSCEPKIEHKYHDYLLLQCDTEEQASYLFPDWNNRQGRSALRALSPALDELAKLDAKRIFDAYHAR</sequence>
<comment type="caution">
    <text evidence="1">The sequence shown here is derived from an EMBL/GenBank/DDBJ whole genome shotgun (WGS) entry which is preliminary data.</text>
</comment>
<dbReference type="EMBL" id="RAWX01000001">
    <property type="protein sequence ID" value="RKJ92004.1"/>
    <property type="molecule type" value="Genomic_DNA"/>
</dbReference>
<proteinExistence type="predicted"/>
<accession>A0A3A9IYF2</accession>
<dbReference type="Proteomes" id="UP000281725">
    <property type="component" value="Unassembled WGS sequence"/>
</dbReference>
<protein>
    <submittedName>
        <fullName evidence="1">Uncharacterized protein</fullName>
    </submittedName>
</protein>
<organism evidence="1 2">
    <name type="scientific">Aeromonas veronii</name>
    <dbReference type="NCBI Taxonomy" id="654"/>
    <lineage>
        <taxon>Bacteria</taxon>
        <taxon>Pseudomonadati</taxon>
        <taxon>Pseudomonadota</taxon>
        <taxon>Gammaproteobacteria</taxon>
        <taxon>Aeromonadales</taxon>
        <taxon>Aeromonadaceae</taxon>
        <taxon>Aeromonas</taxon>
    </lineage>
</organism>
<dbReference type="RefSeq" id="WP_120414465.1">
    <property type="nucleotide sequence ID" value="NZ_RAWX01000001.1"/>
</dbReference>
<reference evidence="1 2" key="1">
    <citation type="submission" date="2018-09" db="EMBL/GenBank/DDBJ databases">
        <title>Genome sequencing of Aeromonas veronii MS-17-88.</title>
        <authorList>
            <person name="Tekedar H.C."/>
            <person name="Arick M.A."/>
            <person name="Hsu C.-Y."/>
            <person name="Thrash A."/>
            <person name="Karsi A."/>
            <person name="Lawrence M.L."/>
            <person name="Abdelhamed H."/>
        </authorList>
    </citation>
    <scope>NUCLEOTIDE SEQUENCE [LARGE SCALE GENOMIC DNA]</scope>
    <source>
        <strain evidence="1 2">MS 17-88</strain>
    </source>
</reference>